<evidence type="ECO:0000313" key="6">
    <source>
        <dbReference type="EMBL" id="EFX76809.1"/>
    </source>
</evidence>
<feature type="binding site" evidence="2">
    <location>
        <position position="213"/>
    </location>
    <ligand>
        <name>FAD</name>
        <dbReference type="ChEBI" id="CHEBI:57692"/>
    </ligand>
</feature>
<dbReference type="InterPro" id="IPR007867">
    <property type="entry name" value="GMC_OxRtase_C"/>
</dbReference>
<dbReference type="KEGG" id="dpx:DAPPUDRAFT_22157"/>
<dbReference type="GO" id="GO:0016614">
    <property type="term" value="F:oxidoreductase activity, acting on CH-OH group of donors"/>
    <property type="evidence" value="ECO:0007669"/>
    <property type="project" value="InterPro"/>
</dbReference>
<dbReference type="Proteomes" id="UP000000305">
    <property type="component" value="Unassembled WGS sequence"/>
</dbReference>
<evidence type="ECO:0000313" key="7">
    <source>
        <dbReference type="Proteomes" id="UP000000305"/>
    </source>
</evidence>
<protein>
    <recommendedName>
        <fullName evidence="4 5">Glucose-methanol-choline oxidoreductase N-terminal domain-containing protein</fullName>
    </recommendedName>
</protein>
<feature type="domain" description="Glucose-methanol-choline oxidoreductase N-terminal" evidence="4">
    <location>
        <begin position="77"/>
        <end position="100"/>
    </location>
</feature>
<dbReference type="Pfam" id="PF00732">
    <property type="entry name" value="GMC_oxred_N"/>
    <property type="match status" value="1"/>
</dbReference>
<dbReference type="EMBL" id="GL732566">
    <property type="protein sequence ID" value="EFX76809.1"/>
    <property type="molecule type" value="Genomic_DNA"/>
</dbReference>
<proteinExistence type="inferred from homology"/>
<feature type="non-terminal residue" evidence="6">
    <location>
        <position position="1"/>
    </location>
</feature>
<evidence type="ECO:0000256" key="3">
    <source>
        <dbReference type="RuleBase" id="RU003968"/>
    </source>
</evidence>
<dbReference type="InParanoid" id="E9GUC7"/>
<keyword evidence="7" id="KW-1185">Reference proteome</keyword>
<dbReference type="GO" id="GO:0050660">
    <property type="term" value="F:flavin adenine dinucleotide binding"/>
    <property type="evidence" value="ECO:0007669"/>
    <property type="project" value="InterPro"/>
</dbReference>
<dbReference type="PhylomeDB" id="E9GUC7"/>
<dbReference type="AlphaFoldDB" id="E9GUC7"/>
<name>E9GUC7_DAPPU</name>
<dbReference type="SUPFAM" id="SSF51905">
    <property type="entry name" value="FAD/NAD(P)-binding domain"/>
    <property type="match status" value="1"/>
</dbReference>
<dbReference type="InterPro" id="IPR012132">
    <property type="entry name" value="GMC_OxRdtase"/>
</dbReference>
<feature type="non-terminal residue" evidence="6">
    <location>
        <position position="547"/>
    </location>
</feature>
<keyword evidence="2 3" id="KW-0274">FAD</keyword>
<dbReference type="InterPro" id="IPR036188">
    <property type="entry name" value="FAD/NAD-bd_sf"/>
</dbReference>
<dbReference type="SUPFAM" id="SSF54373">
    <property type="entry name" value="FAD-linked reductases, C-terminal domain"/>
    <property type="match status" value="1"/>
</dbReference>
<dbReference type="Pfam" id="PF05199">
    <property type="entry name" value="GMC_oxred_C"/>
    <property type="match status" value="1"/>
</dbReference>
<dbReference type="PROSITE" id="PS00624">
    <property type="entry name" value="GMC_OXRED_2"/>
    <property type="match status" value="1"/>
</dbReference>
<dbReference type="HOGENOM" id="CLU_002865_7_0_1"/>
<evidence type="ECO:0000256" key="1">
    <source>
        <dbReference type="ARBA" id="ARBA00010790"/>
    </source>
</evidence>
<sequence>LSVGAGSAGAVIASRLSENRTYSVLLIEAGGHPSPLVNIPLISGIFPSTPFAWNYQTEPQKFGLSASINRRSNWPRGKGLGGSSILNFLLYVRGNKYDYDHWAALGNEGWSYEDVLPFFIKSETNTGTFIDEEYHGKEGNLVVEDRAWKSNLPQAFIDAGLELGFNYVDINGRNQTGFTIPQLTAKDGARWSTYSAFLKNDQPNLKVVTFAQVEKILIDESKQAYGVQYKRHGSFKTVLAAKEIILSAGAIGSPQILMLSGIGPKEDLERLEIKVESDLRVGDNLQDHIYVPSTPLIHNDSSASLVSPFDLMAWWDYFIHGTGQYTSNGVDGMAFKSSENCEPDWPDMQLHFVSYSAASDHGICVRHLIGLEESAWKELFKPLSYVDTASIFATLVRPKSRGWIRLRSADPLSEPIIDPQYYSHPQDVQVMLEALQFAQKTLNTTAMKKYLHLYDFRLPNCQDFPIDSHPYLECLIQYMTATLHHPVGTCKMGPSTDHEAVVDPQLRVYGIKGLRVADASVIPVIPNGNINAPVIMIGEKAAHMILE</sequence>
<dbReference type="PROSITE" id="PS00623">
    <property type="entry name" value="GMC_OXRED_1"/>
    <property type="match status" value="1"/>
</dbReference>
<dbReference type="GO" id="GO:0016491">
    <property type="term" value="F:oxidoreductase activity"/>
    <property type="evidence" value="ECO:0000318"/>
    <property type="project" value="GO_Central"/>
</dbReference>
<dbReference type="PIRSF" id="PIRSF000137">
    <property type="entry name" value="Alcohol_oxidase"/>
    <property type="match status" value="1"/>
</dbReference>
<comment type="cofactor">
    <cofactor evidence="2">
        <name>FAD</name>
        <dbReference type="ChEBI" id="CHEBI:57692"/>
    </cofactor>
</comment>
<dbReference type="STRING" id="6669.E9GUC7"/>
<gene>
    <name evidence="6" type="ORF">DAPPUDRAFT_22157</name>
</gene>
<dbReference type="OrthoDB" id="269227at2759"/>
<organism evidence="6 7">
    <name type="scientific">Daphnia pulex</name>
    <name type="common">Water flea</name>
    <dbReference type="NCBI Taxonomy" id="6669"/>
    <lineage>
        <taxon>Eukaryota</taxon>
        <taxon>Metazoa</taxon>
        <taxon>Ecdysozoa</taxon>
        <taxon>Arthropoda</taxon>
        <taxon>Crustacea</taxon>
        <taxon>Branchiopoda</taxon>
        <taxon>Diplostraca</taxon>
        <taxon>Cladocera</taxon>
        <taxon>Anomopoda</taxon>
        <taxon>Daphniidae</taxon>
        <taxon>Daphnia</taxon>
    </lineage>
</organism>
<evidence type="ECO:0000259" key="5">
    <source>
        <dbReference type="PROSITE" id="PS00624"/>
    </source>
</evidence>
<dbReference type="PANTHER" id="PTHR11552:SF227">
    <property type="entry name" value="GLUCOSE DEHYDROGENASE [FAD, QUINONE]-LIKE PROTEIN"/>
    <property type="match status" value="1"/>
</dbReference>
<dbReference type="OMA" id="YDRWANV"/>
<dbReference type="InterPro" id="IPR000172">
    <property type="entry name" value="GMC_OxRdtase_N"/>
</dbReference>
<keyword evidence="3" id="KW-0285">Flavoprotein</keyword>
<feature type="domain" description="Glucose-methanol-choline oxidoreductase N-terminal" evidence="5">
    <location>
        <begin position="249"/>
        <end position="263"/>
    </location>
</feature>
<dbReference type="Gene3D" id="3.50.50.60">
    <property type="entry name" value="FAD/NAD(P)-binding domain"/>
    <property type="match status" value="1"/>
</dbReference>
<evidence type="ECO:0000259" key="4">
    <source>
        <dbReference type="PROSITE" id="PS00623"/>
    </source>
</evidence>
<accession>E9GUC7</accession>
<comment type="similarity">
    <text evidence="1 3">Belongs to the GMC oxidoreductase family.</text>
</comment>
<dbReference type="Gene3D" id="3.30.560.10">
    <property type="entry name" value="Glucose Oxidase, domain 3"/>
    <property type="match status" value="1"/>
</dbReference>
<reference evidence="6 7" key="1">
    <citation type="journal article" date="2011" name="Science">
        <title>The ecoresponsive genome of Daphnia pulex.</title>
        <authorList>
            <person name="Colbourne J.K."/>
            <person name="Pfrender M.E."/>
            <person name="Gilbert D."/>
            <person name="Thomas W.K."/>
            <person name="Tucker A."/>
            <person name="Oakley T.H."/>
            <person name="Tokishita S."/>
            <person name="Aerts A."/>
            <person name="Arnold G.J."/>
            <person name="Basu M.K."/>
            <person name="Bauer D.J."/>
            <person name="Caceres C.E."/>
            <person name="Carmel L."/>
            <person name="Casola C."/>
            <person name="Choi J.H."/>
            <person name="Detter J.C."/>
            <person name="Dong Q."/>
            <person name="Dusheyko S."/>
            <person name="Eads B.D."/>
            <person name="Frohlich T."/>
            <person name="Geiler-Samerotte K.A."/>
            <person name="Gerlach D."/>
            <person name="Hatcher P."/>
            <person name="Jogdeo S."/>
            <person name="Krijgsveld J."/>
            <person name="Kriventseva E.V."/>
            <person name="Kultz D."/>
            <person name="Laforsch C."/>
            <person name="Lindquist E."/>
            <person name="Lopez J."/>
            <person name="Manak J.R."/>
            <person name="Muller J."/>
            <person name="Pangilinan J."/>
            <person name="Patwardhan R.P."/>
            <person name="Pitluck S."/>
            <person name="Pritham E.J."/>
            <person name="Rechtsteiner A."/>
            <person name="Rho M."/>
            <person name="Rogozin I.B."/>
            <person name="Sakarya O."/>
            <person name="Salamov A."/>
            <person name="Schaack S."/>
            <person name="Shapiro H."/>
            <person name="Shiga Y."/>
            <person name="Skalitzky C."/>
            <person name="Smith Z."/>
            <person name="Souvorov A."/>
            <person name="Sung W."/>
            <person name="Tang Z."/>
            <person name="Tsuchiya D."/>
            <person name="Tu H."/>
            <person name="Vos H."/>
            <person name="Wang M."/>
            <person name="Wolf Y.I."/>
            <person name="Yamagata H."/>
            <person name="Yamada T."/>
            <person name="Ye Y."/>
            <person name="Shaw J.R."/>
            <person name="Andrews J."/>
            <person name="Crease T.J."/>
            <person name="Tang H."/>
            <person name="Lucas S.M."/>
            <person name="Robertson H.M."/>
            <person name="Bork P."/>
            <person name="Koonin E.V."/>
            <person name="Zdobnov E.M."/>
            <person name="Grigoriev I.V."/>
            <person name="Lynch M."/>
            <person name="Boore J.L."/>
        </authorList>
    </citation>
    <scope>NUCLEOTIDE SEQUENCE [LARGE SCALE GENOMIC DNA]</scope>
</reference>
<evidence type="ECO:0000256" key="2">
    <source>
        <dbReference type="PIRSR" id="PIRSR000137-2"/>
    </source>
</evidence>
<dbReference type="eggNOG" id="KOG1238">
    <property type="taxonomic scope" value="Eukaryota"/>
</dbReference>
<dbReference type="PANTHER" id="PTHR11552">
    <property type="entry name" value="GLUCOSE-METHANOL-CHOLINE GMC OXIDOREDUCTASE"/>
    <property type="match status" value="1"/>
</dbReference>